<sequence length="123" mass="14380">MSKQFTKAFDLFIEKRSDSFWCRVSTKKSGSMVMPLKDYIELVEWTGQSIIHPDKATIPTHLKPIFQRLNINQDNWLNQVNHYGRNYYRAVGPLHLIQSFADKLKSKWIKGVSSIRSLYLSTT</sequence>
<comment type="caution">
    <text evidence="1">The sequence shown here is derived from an EMBL/GenBank/DDBJ whole genome shotgun (WGS) entry which is preliminary data.</text>
</comment>
<dbReference type="EMBL" id="VIKR01000006">
    <property type="protein sequence ID" value="TQV71674.1"/>
    <property type="molecule type" value="Genomic_DNA"/>
</dbReference>
<dbReference type="AlphaFoldDB" id="A0A545T376"/>
<evidence type="ECO:0000313" key="2">
    <source>
        <dbReference type="Proteomes" id="UP000317839"/>
    </source>
</evidence>
<dbReference type="Proteomes" id="UP000317839">
    <property type="component" value="Unassembled WGS sequence"/>
</dbReference>
<evidence type="ECO:0000313" key="1">
    <source>
        <dbReference type="EMBL" id="TQV71674.1"/>
    </source>
</evidence>
<proteinExistence type="predicted"/>
<gene>
    <name evidence="1" type="ORF">FLL45_21230</name>
</gene>
<name>A0A545T376_9GAMM</name>
<organism evidence="1 2">
    <name type="scientific">Aliikangiella marina</name>
    <dbReference type="NCBI Taxonomy" id="1712262"/>
    <lineage>
        <taxon>Bacteria</taxon>
        <taxon>Pseudomonadati</taxon>
        <taxon>Pseudomonadota</taxon>
        <taxon>Gammaproteobacteria</taxon>
        <taxon>Oceanospirillales</taxon>
        <taxon>Pleioneaceae</taxon>
        <taxon>Aliikangiella</taxon>
    </lineage>
</organism>
<accession>A0A545T376</accession>
<dbReference type="OrthoDB" id="9814067at2"/>
<protein>
    <submittedName>
        <fullName evidence="1">Uncharacterized protein</fullName>
    </submittedName>
</protein>
<keyword evidence="2" id="KW-1185">Reference proteome</keyword>
<reference evidence="1 2" key="1">
    <citation type="submission" date="2019-06" db="EMBL/GenBank/DDBJ databases">
        <title>Draft genome of Aliikangiella marina GYP-15.</title>
        <authorList>
            <person name="Wang G."/>
        </authorList>
    </citation>
    <scope>NUCLEOTIDE SEQUENCE [LARGE SCALE GENOMIC DNA]</scope>
    <source>
        <strain evidence="1 2">GYP-15</strain>
    </source>
</reference>
<dbReference type="RefSeq" id="WP_142944073.1">
    <property type="nucleotide sequence ID" value="NZ_VIKR01000006.1"/>
</dbReference>